<feature type="transmembrane region" description="Helical" evidence="2">
    <location>
        <begin position="12"/>
        <end position="32"/>
    </location>
</feature>
<dbReference type="PATRIC" id="fig|740709.3.peg.2381"/>
<keyword evidence="5" id="KW-1185">Reference proteome</keyword>
<reference evidence="4 5" key="1">
    <citation type="journal article" date="2012" name="J. Bacteriol.">
        <title>Genome Sequence of Idiomarina xiamenensis Type Strain 10-D-4.</title>
        <authorList>
            <person name="Lai Q."/>
            <person name="Wang L."/>
            <person name="Wang W."/>
            <person name="Shao Z."/>
        </authorList>
    </citation>
    <scope>NUCLEOTIDE SEQUENCE [LARGE SCALE GENOMIC DNA]</scope>
    <source>
        <strain evidence="4 5">10-D-4</strain>
    </source>
</reference>
<keyword evidence="2" id="KW-1133">Transmembrane helix</keyword>
<dbReference type="STRING" id="740709.A10D4_11781"/>
<gene>
    <name evidence="4" type="ORF">A10D4_11781</name>
</gene>
<dbReference type="RefSeq" id="WP_008489742.1">
    <property type="nucleotide sequence ID" value="NZ_AMRG01000017.1"/>
</dbReference>
<evidence type="ECO:0000256" key="1">
    <source>
        <dbReference type="SAM" id="Coils"/>
    </source>
</evidence>
<accession>K2K1T3</accession>
<dbReference type="InterPro" id="IPR036465">
    <property type="entry name" value="vWFA_dom_sf"/>
</dbReference>
<dbReference type="Proteomes" id="UP000014115">
    <property type="component" value="Unassembled WGS sequence"/>
</dbReference>
<organism evidence="4 5">
    <name type="scientific">Idiomarina xiamenensis 10-D-4</name>
    <dbReference type="NCBI Taxonomy" id="740709"/>
    <lineage>
        <taxon>Bacteria</taxon>
        <taxon>Pseudomonadati</taxon>
        <taxon>Pseudomonadota</taxon>
        <taxon>Gammaproteobacteria</taxon>
        <taxon>Alteromonadales</taxon>
        <taxon>Idiomarinaceae</taxon>
        <taxon>Idiomarina</taxon>
    </lineage>
</organism>
<evidence type="ECO:0000313" key="5">
    <source>
        <dbReference type="Proteomes" id="UP000014115"/>
    </source>
</evidence>
<dbReference type="SUPFAM" id="SSF53300">
    <property type="entry name" value="vWA-like"/>
    <property type="match status" value="1"/>
</dbReference>
<evidence type="ECO:0000256" key="2">
    <source>
        <dbReference type="SAM" id="Phobius"/>
    </source>
</evidence>
<name>K2K1T3_9GAMM</name>
<dbReference type="Gene3D" id="3.40.50.410">
    <property type="entry name" value="von Willebrand factor, type A domain"/>
    <property type="match status" value="1"/>
</dbReference>
<feature type="coiled-coil region" evidence="1">
    <location>
        <begin position="45"/>
        <end position="114"/>
    </location>
</feature>
<keyword evidence="2" id="KW-0812">Transmembrane</keyword>
<proteinExistence type="predicted"/>
<evidence type="ECO:0000313" key="4">
    <source>
        <dbReference type="EMBL" id="EKE80637.1"/>
    </source>
</evidence>
<dbReference type="EMBL" id="AMRG01000017">
    <property type="protein sequence ID" value="EKE80637.1"/>
    <property type="molecule type" value="Genomic_DNA"/>
</dbReference>
<protein>
    <submittedName>
        <fullName evidence="4">Secreted protein, containing von Willebrand factor (VWF) type A domain</fullName>
    </submittedName>
</protein>
<comment type="caution">
    <text evidence="4">The sequence shown here is derived from an EMBL/GenBank/DDBJ whole genome shotgun (WGS) entry which is preliminary data.</text>
</comment>
<dbReference type="AlphaFoldDB" id="K2K1T3"/>
<keyword evidence="2" id="KW-0472">Membrane</keyword>
<feature type="domain" description="VWFA" evidence="3">
    <location>
        <begin position="145"/>
        <end position="337"/>
    </location>
</feature>
<dbReference type="InterPro" id="IPR002035">
    <property type="entry name" value="VWF_A"/>
</dbReference>
<sequence>MSKQRKSDGFNLAFLDVMACGLGAVLMILIVVKFNASTSVPSDEIERLQSDLAGLQQQQQETLQQLQQTDANLSSETASAEQIQSRIEQLQIQQQAAQRALDDQLAVLANLEQAVAAAAPETADDNLSLSGSGEESYLLGLKVEGKAIGILLDYSASMTDEGLVDVIKRKIGSAADKQRGPKWQRAKRVAKWLLARLPQSSQVALVAFNEQAQPLGLRAVNSAKVSSSMNALSEAIDGLVPQHGTNLQQALMTITQAMPDMTDLYVITDGLPTLLSDASGLQTNAQCQPLPGKMKTIDGDCRLLTFLHSFQTAAPKSVRTNIILLPMEGDPQAASAYWNWADITGGLLISPARSWP</sequence>
<dbReference type="Pfam" id="PF13519">
    <property type="entry name" value="VWA_2"/>
    <property type="match status" value="1"/>
</dbReference>
<keyword evidence="1" id="KW-0175">Coiled coil</keyword>
<dbReference type="SMART" id="SM00327">
    <property type="entry name" value="VWA"/>
    <property type="match status" value="1"/>
</dbReference>
<evidence type="ECO:0000259" key="3">
    <source>
        <dbReference type="SMART" id="SM00327"/>
    </source>
</evidence>
<dbReference type="CDD" id="cd00198">
    <property type="entry name" value="vWFA"/>
    <property type="match status" value="1"/>
</dbReference>
<dbReference type="eggNOG" id="COG2304">
    <property type="taxonomic scope" value="Bacteria"/>
</dbReference>